<protein>
    <recommendedName>
        <fullName evidence="5">Secreted protein</fullName>
    </recommendedName>
</protein>
<dbReference type="AlphaFoldDB" id="A0A2U3NP25"/>
<keyword evidence="4" id="KW-1185">Reference proteome</keyword>
<feature type="region of interest" description="Disordered" evidence="1">
    <location>
        <begin position="26"/>
        <end position="49"/>
    </location>
</feature>
<feature type="chain" id="PRO_5015558553" description="Secreted protein" evidence="2">
    <location>
        <begin position="27"/>
        <end position="201"/>
    </location>
</feature>
<reference evidence="3 4" key="1">
    <citation type="submission" date="2017-01" db="EMBL/GenBank/DDBJ databases">
        <authorList>
            <consortium name="Urmite Genomes"/>
        </authorList>
    </citation>
    <scope>NUCLEOTIDE SEQUENCE [LARGE SCALE GENOMIC DNA]</scope>
    <source>
        <strain evidence="3 4">AB57</strain>
    </source>
</reference>
<keyword evidence="2" id="KW-0732">Signal</keyword>
<sequence>MRMRIGPVAASALAVAALCTPATAGAADTLPPMTPTNGGPIIGGGGNASQMTQQLKSLNDGGVQEVDGPDAAQFISAAAGLANRDLSAPFMALQRALACQANNAGFGARAYRRNDGLWGGAMLVIPKSAYPDTDAMKACEMTNWRRPSAGSTMSMCNGSWMYPPQDFNKKGGDYAVLLAGTNSDFCSALSGNYKTNASAWP</sequence>
<evidence type="ECO:0000313" key="3">
    <source>
        <dbReference type="EMBL" id="SPM33175.1"/>
    </source>
</evidence>
<dbReference type="OrthoDB" id="4750830at2"/>
<proteinExistence type="predicted"/>
<evidence type="ECO:0000256" key="1">
    <source>
        <dbReference type="SAM" id="MobiDB-lite"/>
    </source>
</evidence>
<evidence type="ECO:0000256" key="2">
    <source>
        <dbReference type="SAM" id="SignalP"/>
    </source>
</evidence>
<name>A0A2U3NP25_9MYCO</name>
<organism evidence="3 4">
    <name type="scientific">Mycobacterium rhizamassiliense</name>
    <dbReference type="NCBI Taxonomy" id="1841860"/>
    <lineage>
        <taxon>Bacteria</taxon>
        <taxon>Bacillati</taxon>
        <taxon>Actinomycetota</taxon>
        <taxon>Actinomycetes</taxon>
        <taxon>Mycobacteriales</taxon>
        <taxon>Mycobacteriaceae</taxon>
        <taxon>Mycobacterium</taxon>
    </lineage>
</organism>
<dbReference type="Proteomes" id="UP000240988">
    <property type="component" value="Unassembled WGS sequence"/>
</dbReference>
<dbReference type="STRING" id="1841860.GCA_900157375_00980"/>
<evidence type="ECO:0000313" key="4">
    <source>
        <dbReference type="Proteomes" id="UP000240988"/>
    </source>
</evidence>
<dbReference type="EMBL" id="FUFA01000002">
    <property type="protein sequence ID" value="SPM33175.1"/>
    <property type="molecule type" value="Genomic_DNA"/>
</dbReference>
<feature type="signal peptide" evidence="2">
    <location>
        <begin position="1"/>
        <end position="26"/>
    </location>
</feature>
<evidence type="ECO:0008006" key="5">
    <source>
        <dbReference type="Google" id="ProtNLM"/>
    </source>
</evidence>
<dbReference type="RefSeq" id="WP_077086567.1">
    <property type="nucleotide sequence ID" value="NZ_LT721901.1"/>
</dbReference>
<gene>
    <name evidence="3" type="ORF">MRAB57_978</name>
</gene>
<accession>A0A2U3NP25</accession>